<evidence type="ECO:0000256" key="7">
    <source>
        <dbReference type="ARBA" id="ARBA00023242"/>
    </source>
</evidence>
<keyword evidence="5" id="KW-0158">Chromosome</keyword>
<dbReference type="Gene3D" id="1.20.58.1030">
    <property type="match status" value="1"/>
</dbReference>
<keyword evidence="14" id="KW-1185">Reference proteome</keyword>
<comment type="caution">
    <text evidence="13">The sequence shown here is derived from an EMBL/GenBank/DDBJ whole genome shotgun (WGS) entry which is preliminary data.</text>
</comment>
<feature type="compositionally biased region" description="Acidic residues" evidence="10">
    <location>
        <begin position="1"/>
        <end position="20"/>
    </location>
</feature>
<dbReference type="InterPro" id="IPR036224">
    <property type="entry name" value="GINS_bundle-like_dom_sf"/>
</dbReference>
<dbReference type="Pfam" id="PF05916">
    <property type="entry name" value="Sld5"/>
    <property type="match status" value="1"/>
</dbReference>
<evidence type="ECO:0000256" key="4">
    <source>
        <dbReference type="ARBA" id="ARBA00014804"/>
    </source>
</evidence>
<evidence type="ECO:0000259" key="11">
    <source>
        <dbReference type="Pfam" id="PF05916"/>
    </source>
</evidence>
<dbReference type="PANTHER" id="PTHR21206:SF0">
    <property type="entry name" value="DNA REPLICATION COMPLEX GINS PROTEIN SLD5"/>
    <property type="match status" value="1"/>
</dbReference>
<evidence type="ECO:0000259" key="12">
    <source>
        <dbReference type="Pfam" id="PF16922"/>
    </source>
</evidence>
<dbReference type="InterPro" id="IPR031633">
    <property type="entry name" value="SLD5_C"/>
</dbReference>
<dbReference type="InterPro" id="IPR008591">
    <property type="entry name" value="GINS_Sld5"/>
</dbReference>
<feature type="region of interest" description="Disordered" evidence="10">
    <location>
        <begin position="1"/>
        <end position="22"/>
    </location>
</feature>
<dbReference type="EMBL" id="JAIZAY010000017">
    <property type="protein sequence ID" value="KAJ8025915.1"/>
    <property type="molecule type" value="Genomic_DNA"/>
</dbReference>
<keyword evidence="7 8" id="KW-0539">Nucleus</keyword>
<dbReference type="GO" id="GO:0000811">
    <property type="term" value="C:GINS complex"/>
    <property type="evidence" value="ECO:0007669"/>
    <property type="project" value="UniProtKB-UniRule"/>
</dbReference>
<evidence type="ECO:0000256" key="8">
    <source>
        <dbReference type="PIRNR" id="PIRNR007764"/>
    </source>
</evidence>
<dbReference type="SUPFAM" id="SSF158573">
    <property type="entry name" value="GINS helical bundle-like"/>
    <property type="match status" value="1"/>
</dbReference>
<accession>A0A9Q0YP01</accession>
<dbReference type="InterPro" id="IPR021151">
    <property type="entry name" value="GINS_A"/>
</dbReference>
<organism evidence="13 14">
    <name type="scientific">Holothuria leucospilota</name>
    <name type="common">Black long sea cucumber</name>
    <name type="synonym">Mertensiothuria leucospilota</name>
    <dbReference type="NCBI Taxonomy" id="206669"/>
    <lineage>
        <taxon>Eukaryota</taxon>
        <taxon>Metazoa</taxon>
        <taxon>Echinodermata</taxon>
        <taxon>Eleutherozoa</taxon>
        <taxon>Echinozoa</taxon>
        <taxon>Holothuroidea</taxon>
        <taxon>Aspidochirotacea</taxon>
        <taxon>Aspidochirotida</taxon>
        <taxon>Holothuriidae</taxon>
        <taxon>Holothuria</taxon>
    </lineage>
</organism>
<name>A0A9Q0YP01_HOLLE</name>
<evidence type="ECO:0000256" key="3">
    <source>
        <dbReference type="ARBA" id="ARBA00008187"/>
    </source>
</evidence>
<dbReference type="PANTHER" id="PTHR21206">
    <property type="entry name" value="SLD5 PROTEIN"/>
    <property type="match status" value="1"/>
</dbReference>
<dbReference type="Gene3D" id="3.40.5.60">
    <property type="match status" value="1"/>
</dbReference>
<feature type="coiled-coil region" evidence="9">
    <location>
        <begin position="44"/>
        <end position="71"/>
    </location>
</feature>
<dbReference type="CDD" id="cd21692">
    <property type="entry name" value="GINS_B_Sld5"/>
    <property type="match status" value="1"/>
</dbReference>
<evidence type="ECO:0000313" key="13">
    <source>
        <dbReference type="EMBL" id="KAJ8025915.1"/>
    </source>
</evidence>
<evidence type="ECO:0000256" key="2">
    <source>
        <dbReference type="ARBA" id="ARBA00004286"/>
    </source>
</evidence>
<evidence type="ECO:0000256" key="10">
    <source>
        <dbReference type="SAM" id="MobiDB-lite"/>
    </source>
</evidence>
<dbReference type="CDD" id="cd11711">
    <property type="entry name" value="GINS_A_Sld5"/>
    <property type="match status" value="1"/>
</dbReference>
<dbReference type="PIRSF" id="PIRSF007764">
    <property type="entry name" value="Sld5"/>
    <property type="match status" value="1"/>
</dbReference>
<reference evidence="13" key="1">
    <citation type="submission" date="2021-10" db="EMBL/GenBank/DDBJ databases">
        <title>Tropical sea cucumber genome reveals ecological adaptation and Cuvierian tubules defense mechanism.</title>
        <authorList>
            <person name="Chen T."/>
        </authorList>
    </citation>
    <scope>NUCLEOTIDE SEQUENCE</scope>
    <source>
        <strain evidence="13">Nanhai2018</strain>
        <tissue evidence="13">Muscle</tissue>
    </source>
</reference>
<sequence>MAALDESYDEEHEGSEDEVEMTAAEALSKLEEAWLNEKFAPDLLETKADLVDCMLEQIQQMEDNLKRCKKGDMRILIHKMEIDRIRFVISSYLRLRLEKIEKFHEEILHRESGRKEEDPLLLSEQELSFAKEYSQSVKEHAKVLVLNHLPQNFQKLDREKTAPKPDLDQHVFLKANRNQDQVLIEPELEDDPSAEVVDLVKDSQYIMRFRPLVPLVTDGAVSLI</sequence>
<comment type="similarity">
    <text evidence="3 8">Belongs to the GINS4/SLD5 family.</text>
</comment>
<dbReference type="FunFam" id="1.20.58.1030:FF:000002">
    <property type="entry name" value="DNA replication complex GINS protein SLD5"/>
    <property type="match status" value="1"/>
</dbReference>
<gene>
    <name evidence="13" type="ORF">HOLleu_33619</name>
</gene>
<keyword evidence="6 8" id="KW-0235">DNA replication</keyword>
<dbReference type="FunFam" id="3.40.5.60:FF:000001">
    <property type="entry name" value="DNA replication complex GINS protein SLD5"/>
    <property type="match status" value="1"/>
</dbReference>
<dbReference type="Pfam" id="PF16922">
    <property type="entry name" value="SLD5_C"/>
    <property type="match status" value="1"/>
</dbReference>
<keyword evidence="9" id="KW-0175">Coiled coil</keyword>
<proteinExistence type="inferred from homology"/>
<dbReference type="SUPFAM" id="SSF160059">
    <property type="entry name" value="PriA/YqbF domain"/>
    <property type="match status" value="1"/>
</dbReference>
<evidence type="ECO:0000256" key="5">
    <source>
        <dbReference type="ARBA" id="ARBA00022454"/>
    </source>
</evidence>
<evidence type="ECO:0000256" key="6">
    <source>
        <dbReference type="ARBA" id="ARBA00022705"/>
    </source>
</evidence>
<feature type="domain" description="DNA replication complex GINS protein SLD5 C-terminal" evidence="12">
    <location>
        <begin position="165"/>
        <end position="224"/>
    </location>
</feature>
<dbReference type="OrthoDB" id="338231at2759"/>
<dbReference type="AlphaFoldDB" id="A0A9Q0YP01"/>
<dbReference type="GO" id="GO:0000727">
    <property type="term" value="P:double-strand break repair via break-induced replication"/>
    <property type="evidence" value="ECO:0007669"/>
    <property type="project" value="TreeGrafter"/>
</dbReference>
<evidence type="ECO:0000313" key="14">
    <source>
        <dbReference type="Proteomes" id="UP001152320"/>
    </source>
</evidence>
<feature type="domain" description="GINS subunit" evidence="11">
    <location>
        <begin position="73"/>
        <end position="142"/>
    </location>
</feature>
<evidence type="ECO:0000256" key="1">
    <source>
        <dbReference type="ARBA" id="ARBA00004123"/>
    </source>
</evidence>
<dbReference type="GO" id="GO:0006261">
    <property type="term" value="P:DNA-templated DNA replication"/>
    <property type="evidence" value="ECO:0007669"/>
    <property type="project" value="InterPro"/>
</dbReference>
<dbReference type="Proteomes" id="UP001152320">
    <property type="component" value="Chromosome 17"/>
</dbReference>
<dbReference type="InterPro" id="IPR038749">
    <property type="entry name" value="Sld5_GINS_A"/>
</dbReference>
<protein>
    <recommendedName>
        <fullName evidence="4 8">DNA replication complex GINS protein SLD5</fullName>
    </recommendedName>
</protein>
<comment type="function">
    <text evidence="8">The GINS complex plays an essential role in the initiation of DNA replication.</text>
</comment>
<evidence type="ECO:0000256" key="9">
    <source>
        <dbReference type="SAM" id="Coils"/>
    </source>
</evidence>
<comment type="subcellular location">
    <subcellularLocation>
        <location evidence="2">Chromosome</location>
    </subcellularLocation>
    <subcellularLocation>
        <location evidence="1 8">Nucleus</location>
    </subcellularLocation>
</comment>